<protein>
    <submittedName>
        <fullName evidence="1">Uncharacterized protein</fullName>
    </submittedName>
</protein>
<sequence>MVVHSTGHSEKHGDQKSLWNTTGIRLSTHWKELLELYLDDWKVIHSTVHHEQHGDRKSHEIDGIPLIFQH</sequence>
<dbReference type="Proteomes" id="UP001234297">
    <property type="component" value="Chromosome 10"/>
</dbReference>
<keyword evidence="2" id="KW-1185">Reference proteome</keyword>
<dbReference type="EMBL" id="CM056818">
    <property type="protein sequence ID" value="KAJ8623303.1"/>
    <property type="molecule type" value="Genomic_DNA"/>
</dbReference>
<evidence type="ECO:0000313" key="1">
    <source>
        <dbReference type="EMBL" id="KAJ8623303.1"/>
    </source>
</evidence>
<reference evidence="1 2" key="1">
    <citation type="journal article" date="2022" name="Hortic Res">
        <title>A haplotype resolved chromosomal level avocado genome allows analysis of novel avocado genes.</title>
        <authorList>
            <person name="Nath O."/>
            <person name="Fletcher S.J."/>
            <person name="Hayward A."/>
            <person name="Shaw L.M."/>
            <person name="Masouleh A.K."/>
            <person name="Furtado A."/>
            <person name="Henry R.J."/>
            <person name="Mitter N."/>
        </authorList>
    </citation>
    <scope>NUCLEOTIDE SEQUENCE [LARGE SCALE GENOMIC DNA]</scope>
    <source>
        <strain evidence="2">cv. Hass</strain>
    </source>
</reference>
<comment type="caution">
    <text evidence="1">The sequence shown here is derived from an EMBL/GenBank/DDBJ whole genome shotgun (WGS) entry which is preliminary data.</text>
</comment>
<gene>
    <name evidence="1" type="ORF">MRB53_031832</name>
</gene>
<proteinExistence type="predicted"/>
<accession>A0ACC2KQ65</accession>
<evidence type="ECO:0000313" key="2">
    <source>
        <dbReference type="Proteomes" id="UP001234297"/>
    </source>
</evidence>
<name>A0ACC2KQ65_PERAE</name>
<organism evidence="1 2">
    <name type="scientific">Persea americana</name>
    <name type="common">Avocado</name>
    <dbReference type="NCBI Taxonomy" id="3435"/>
    <lineage>
        <taxon>Eukaryota</taxon>
        <taxon>Viridiplantae</taxon>
        <taxon>Streptophyta</taxon>
        <taxon>Embryophyta</taxon>
        <taxon>Tracheophyta</taxon>
        <taxon>Spermatophyta</taxon>
        <taxon>Magnoliopsida</taxon>
        <taxon>Magnoliidae</taxon>
        <taxon>Laurales</taxon>
        <taxon>Lauraceae</taxon>
        <taxon>Persea</taxon>
    </lineage>
</organism>